<evidence type="ECO:0000313" key="2">
    <source>
        <dbReference type="Proteomes" id="UP000028931"/>
    </source>
</evidence>
<protein>
    <submittedName>
        <fullName evidence="1">Uncharacterized protein</fullName>
    </submittedName>
</protein>
<dbReference type="KEGG" id="palk:PSAKL28_14300"/>
<gene>
    <name evidence="1" type="ORF">PSAKL28_14300</name>
</gene>
<sequence length="78" mass="8862">MKAWVITFVDQKGERTSLPFTSEQAPSIEEAARLIRTHLFPVMDELDLNDFQDRASMPTAKWLKEQNGVEITAITEAP</sequence>
<dbReference type="AlphaFoldDB" id="A0A077FBF0"/>
<dbReference type="RefSeq" id="WP_038608433.1">
    <property type="nucleotide sequence ID" value="NZ_CP009048.1"/>
</dbReference>
<dbReference type="Proteomes" id="UP000028931">
    <property type="component" value="Chromosome"/>
</dbReference>
<reference evidence="1 2" key="1">
    <citation type="submission" date="2014-07" db="EMBL/GenBank/DDBJ databases">
        <authorList>
            <person name="Lee K."/>
            <person name="Lim J.Y."/>
            <person name="Hwang I."/>
        </authorList>
    </citation>
    <scope>NUCLEOTIDE SEQUENCE [LARGE SCALE GENOMIC DNA]</scope>
    <source>
        <strain evidence="1 2">KL28</strain>
    </source>
</reference>
<name>A0A077FBF0_9PSED</name>
<organism evidence="1 2">
    <name type="scientific">Pseudomonas alkylphenolica</name>
    <dbReference type="NCBI Taxonomy" id="237609"/>
    <lineage>
        <taxon>Bacteria</taxon>
        <taxon>Pseudomonadati</taxon>
        <taxon>Pseudomonadota</taxon>
        <taxon>Gammaproteobacteria</taxon>
        <taxon>Pseudomonadales</taxon>
        <taxon>Pseudomonadaceae</taxon>
        <taxon>Pseudomonas</taxon>
    </lineage>
</organism>
<evidence type="ECO:0000313" key="1">
    <source>
        <dbReference type="EMBL" id="AIL60656.1"/>
    </source>
</evidence>
<dbReference type="OrthoDB" id="7004163at2"/>
<proteinExistence type="predicted"/>
<accession>A0A077FBF0</accession>
<dbReference type="HOGENOM" id="CLU_190432_0_0_6"/>
<dbReference type="EMBL" id="CP009048">
    <property type="protein sequence ID" value="AIL60656.1"/>
    <property type="molecule type" value="Genomic_DNA"/>
</dbReference>